<comment type="caution">
    <text evidence="6">The sequence shown here is derived from an EMBL/GenBank/DDBJ whole genome shotgun (WGS) entry which is preliminary data.</text>
</comment>
<dbReference type="PANTHER" id="PTHR47506:SF1">
    <property type="entry name" value="HTH-TYPE TRANSCRIPTIONAL REGULATOR YJDC"/>
    <property type="match status" value="1"/>
</dbReference>
<dbReference type="InterPro" id="IPR011075">
    <property type="entry name" value="TetR_C"/>
</dbReference>
<dbReference type="RefSeq" id="WP_211855541.1">
    <property type="nucleotide sequence ID" value="NZ_JAAGBB010000040.1"/>
</dbReference>
<gene>
    <name evidence="6" type="ORF">GXW71_25640</name>
</gene>
<evidence type="ECO:0000256" key="4">
    <source>
        <dbReference type="PROSITE-ProRule" id="PRU00335"/>
    </source>
</evidence>
<feature type="domain" description="HTH tetR-type" evidence="5">
    <location>
        <begin position="5"/>
        <end position="65"/>
    </location>
</feature>
<evidence type="ECO:0000256" key="3">
    <source>
        <dbReference type="ARBA" id="ARBA00023163"/>
    </source>
</evidence>
<evidence type="ECO:0000256" key="2">
    <source>
        <dbReference type="ARBA" id="ARBA00023125"/>
    </source>
</evidence>
<proteinExistence type="predicted"/>
<sequence length="200" mass="21484">MTNLSSTADDILRCARSLIIAGGYNGFSYADIAEVIGIRKASIHHHFPTKSDLVRTLVSRYRDEAAEGIAALEREVTDPLGQLRAYAGYWEACIADATAPFCVCALLASQIPVLPEPIALEVRAHFRALSAWLASVLERGARQGTFRLTGEAKAEAEVFMASVHGGMLSARAYGDPRIFGAIIRPMLERLIPAGGPGETA</sequence>
<dbReference type="InterPro" id="IPR009057">
    <property type="entry name" value="Homeodomain-like_sf"/>
</dbReference>
<organism evidence="6 7">
    <name type="scientific">Plastoroseomonas hellenica</name>
    <dbReference type="NCBI Taxonomy" id="2687306"/>
    <lineage>
        <taxon>Bacteria</taxon>
        <taxon>Pseudomonadati</taxon>
        <taxon>Pseudomonadota</taxon>
        <taxon>Alphaproteobacteria</taxon>
        <taxon>Acetobacterales</taxon>
        <taxon>Acetobacteraceae</taxon>
        <taxon>Plastoroseomonas</taxon>
    </lineage>
</organism>
<dbReference type="InterPro" id="IPR036271">
    <property type="entry name" value="Tet_transcr_reg_TetR-rel_C_sf"/>
</dbReference>
<dbReference type="SUPFAM" id="SSF48498">
    <property type="entry name" value="Tetracyclin repressor-like, C-terminal domain"/>
    <property type="match status" value="1"/>
</dbReference>
<keyword evidence="7" id="KW-1185">Reference proteome</keyword>
<dbReference type="PROSITE" id="PS50977">
    <property type="entry name" value="HTH_TETR_2"/>
    <property type="match status" value="1"/>
</dbReference>
<name>A0ABS5F5D4_9PROT</name>
<dbReference type="PRINTS" id="PR00455">
    <property type="entry name" value="HTHTETR"/>
</dbReference>
<feature type="DNA-binding region" description="H-T-H motif" evidence="4">
    <location>
        <begin position="28"/>
        <end position="47"/>
    </location>
</feature>
<reference evidence="7" key="1">
    <citation type="journal article" date="2021" name="Syst. Appl. Microbiol.">
        <title>Roseomonas hellenica sp. nov., isolated from roots of wild-growing Alkanna tinctoria.</title>
        <authorList>
            <person name="Rat A."/>
            <person name="Naranjo H.D."/>
            <person name="Lebbe L."/>
            <person name="Cnockaert M."/>
            <person name="Krigas N."/>
            <person name="Grigoriadou K."/>
            <person name="Maloupa E."/>
            <person name="Willems A."/>
        </authorList>
    </citation>
    <scope>NUCLEOTIDE SEQUENCE [LARGE SCALE GENOMIC DNA]</scope>
    <source>
        <strain evidence="7">LMG 31523</strain>
    </source>
</reference>
<protein>
    <submittedName>
        <fullName evidence="6">TetR/AcrR family transcriptional regulator</fullName>
    </submittedName>
</protein>
<dbReference type="SUPFAM" id="SSF46689">
    <property type="entry name" value="Homeodomain-like"/>
    <property type="match status" value="1"/>
</dbReference>
<dbReference type="EMBL" id="JAAGBB010000040">
    <property type="protein sequence ID" value="MBR0667765.1"/>
    <property type="molecule type" value="Genomic_DNA"/>
</dbReference>
<evidence type="ECO:0000256" key="1">
    <source>
        <dbReference type="ARBA" id="ARBA00023015"/>
    </source>
</evidence>
<dbReference type="InterPro" id="IPR001647">
    <property type="entry name" value="HTH_TetR"/>
</dbReference>
<dbReference type="PANTHER" id="PTHR47506">
    <property type="entry name" value="TRANSCRIPTIONAL REGULATORY PROTEIN"/>
    <property type="match status" value="1"/>
</dbReference>
<evidence type="ECO:0000259" key="5">
    <source>
        <dbReference type="PROSITE" id="PS50977"/>
    </source>
</evidence>
<dbReference type="Pfam" id="PF00440">
    <property type="entry name" value="TetR_N"/>
    <property type="match status" value="1"/>
</dbReference>
<keyword evidence="3" id="KW-0804">Transcription</keyword>
<keyword evidence="2 4" id="KW-0238">DNA-binding</keyword>
<evidence type="ECO:0000313" key="6">
    <source>
        <dbReference type="EMBL" id="MBR0667765.1"/>
    </source>
</evidence>
<evidence type="ECO:0000313" key="7">
    <source>
        <dbReference type="Proteomes" id="UP001196870"/>
    </source>
</evidence>
<keyword evidence="1" id="KW-0805">Transcription regulation</keyword>
<accession>A0ABS5F5D4</accession>
<dbReference type="Gene3D" id="1.10.357.10">
    <property type="entry name" value="Tetracycline Repressor, domain 2"/>
    <property type="match status" value="1"/>
</dbReference>
<dbReference type="Proteomes" id="UP001196870">
    <property type="component" value="Unassembled WGS sequence"/>
</dbReference>
<dbReference type="Pfam" id="PF16925">
    <property type="entry name" value="TetR_C_13"/>
    <property type="match status" value="1"/>
</dbReference>